<feature type="transmembrane region" description="Helical" evidence="1">
    <location>
        <begin position="326"/>
        <end position="343"/>
    </location>
</feature>
<evidence type="ECO:0000256" key="1">
    <source>
        <dbReference type="SAM" id="Phobius"/>
    </source>
</evidence>
<feature type="transmembrane region" description="Helical" evidence="1">
    <location>
        <begin position="355"/>
        <end position="378"/>
    </location>
</feature>
<organism evidence="2 3">
    <name type="scientific">Sphingomonas citri</name>
    <dbReference type="NCBI Taxonomy" id="2862499"/>
    <lineage>
        <taxon>Bacteria</taxon>
        <taxon>Pseudomonadati</taxon>
        <taxon>Pseudomonadota</taxon>
        <taxon>Alphaproteobacteria</taxon>
        <taxon>Sphingomonadales</taxon>
        <taxon>Sphingomonadaceae</taxon>
        <taxon>Sphingomonas</taxon>
    </lineage>
</organism>
<gene>
    <name evidence="2" type="ORF">KZ820_13020</name>
</gene>
<feature type="transmembrane region" description="Helical" evidence="1">
    <location>
        <begin position="192"/>
        <end position="214"/>
    </location>
</feature>
<feature type="transmembrane region" description="Helical" evidence="1">
    <location>
        <begin position="244"/>
        <end position="261"/>
    </location>
</feature>
<dbReference type="Proteomes" id="UP000759103">
    <property type="component" value="Unassembled WGS sequence"/>
</dbReference>
<keyword evidence="1" id="KW-1133">Transmembrane helix</keyword>
<feature type="transmembrane region" description="Helical" evidence="1">
    <location>
        <begin position="113"/>
        <end position="133"/>
    </location>
</feature>
<accession>A0ABS7BPX0</accession>
<name>A0ABS7BPX0_9SPHN</name>
<feature type="transmembrane region" description="Helical" evidence="1">
    <location>
        <begin position="398"/>
        <end position="425"/>
    </location>
</feature>
<keyword evidence="3" id="KW-1185">Reference proteome</keyword>
<evidence type="ECO:0000313" key="3">
    <source>
        <dbReference type="Proteomes" id="UP000759103"/>
    </source>
</evidence>
<keyword evidence="1" id="KW-0812">Transmembrane</keyword>
<feature type="transmembrane region" description="Helical" evidence="1">
    <location>
        <begin position="88"/>
        <end position="107"/>
    </location>
</feature>
<evidence type="ECO:0000313" key="2">
    <source>
        <dbReference type="EMBL" id="MBW6531659.1"/>
    </source>
</evidence>
<feature type="transmembrane region" description="Helical" evidence="1">
    <location>
        <begin position="273"/>
        <end position="292"/>
    </location>
</feature>
<feature type="transmembrane region" description="Helical" evidence="1">
    <location>
        <begin position="63"/>
        <end position="81"/>
    </location>
</feature>
<protein>
    <submittedName>
        <fullName evidence="2">Uncharacterized protein</fullName>
    </submittedName>
</protein>
<reference evidence="2 3" key="1">
    <citation type="submission" date="2021-07" db="EMBL/GenBank/DDBJ databases">
        <title>Sphingomonas sp.</title>
        <authorList>
            <person name="Feng G."/>
            <person name="Li J."/>
            <person name="Pan M."/>
        </authorList>
    </citation>
    <scope>NUCLEOTIDE SEQUENCE [LARGE SCALE GENOMIC DNA]</scope>
    <source>
        <strain evidence="2 3">RRHST34</strain>
    </source>
</reference>
<sequence length="450" mass="46790">MAPPVATGRRAHRHRSSAAASSFRGWSVGVASGERVRRVVTWVTIVLIFRQTFAAPIRAFAPFLWYVPDVLMAGALLAIAATGMRDKIVSVLVSVAALSVLVVYSLLSNSGFAVALAVRGLGYILLAFFAGLGVRRGDKLLPVALVAAAAISIAGVYYDALFTVPWAGMTFEGFGGSADAARQWSADGGRRLSGLGIASTDTSVIIAAGTLVFLGLTQNRLRPASALFCVAAVHALLLTTQKATAGWLIITVLTAYVAPLVGFRRAGFHASALLRPLGALGLAASMLVPPIFAGVDFSAALRVNAATLDQRMVEVWPRVLPHLFDVPQMLLGFGLGGIGATGARPDLAMIDNMFLYVALTLGLPATLALFAIAARALLATPLRDGVDFSALALVTLLALNGITANIVVAGAVGSVFLGYAVGCLLRPLRRSRSRRHVGQVSAAAPVVVTG</sequence>
<dbReference type="EMBL" id="JAHXZN010000004">
    <property type="protein sequence ID" value="MBW6531659.1"/>
    <property type="molecule type" value="Genomic_DNA"/>
</dbReference>
<feature type="transmembrane region" description="Helical" evidence="1">
    <location>
        <begin position="140"/>
        <end position="158"/>
    </location>
</feature>
<comment type="caution">
    <text evidence="2">The sequence shown here is derived from an EMBL/GenBank/DDBJ whole genome shotgun (WGS) entry which is preliminary data.</text>
</comment>
<feature type="transmembrane region" description="Helical" evidence="1">
    <location>
        <begin position="221"/>
        <end position="238"/>
    </location>
</feature>
<keyword evidence="1" id="KW-0472">Membrane</keyword>
<proteinExistence type="predicted"/>